<dbReference type="Proteomes" id="UP000634136">
    <property type="component" value="Unassembled WGS sequence"/>
</dbReference>
<dbReference type="AlphaFoldDB" id="A0A834THE0"/>
<feature type="region of interest" description="Disordered" evidence="1">
    <location>
        <begin position="416"/>
        <end position="464"/>
    </location>
</feature>
<sequence>MKGELTYTYLKGGRKPTASKNQEATNTGETNRRTGSKGDSERSCEVSRRSGLRPQRRSKTHGEQKPRKPRTPAKPTDGRTARETVNEAVKCKGEAALDYGRDGRRIEVRANHFLVKVAEKDIHHYDDSTPNPPVKNIIARVLIVLSFRVQGTVFALDGREGNGSQGKLEIEGLGQNSVLPFESSLDDREVYDSENLLYIMSRTRTKLCSTICDLSLRGVFCFSYVYFLVAADMSDNRKAVSDSAWMECRTRTKLCSTICDLSLRGVFCFSYVYFLVAADMSENRKGVSDSAWKAVPVDRNILKRSGMSPSDLFDSQMFKDSELGQYLAMELLKQVQSARLERHALFKEIELWKSRAATAEGERHFAKIDHEHAVGKIKQLQDDNKSLVLIIRKMSKRIDELDKEIASSEAKIKSLSKVGFHGSDPSESSLSPMPPKFDGDEQCNWYDWEEDKDTNDAEAVPETP</sequence>
<comment type="caution">
    <text evidence="2">The sequence shown here is derived from an EMBL/GenBank/DDBJ whole genome shotgun (WGS) entry which is preliminary data.</text>
</comment>
<keyword evidence="3" id="KW-1185">Reference proteome</keyword>
<reference evidence="2" key="1">
    <citation type="submission" date="2020-09" db="EMBL/GenBank/DDBJ databases">
        <title>Genome-Enabled Discovery of Anthraquinone Biosynthesis in Senna tora.</title>
        <authorList>
            <person name="Kang S.-H."/>
            <person name="Pandey R.P."/>
            <person name="Lee C.-M."/>
            <person name="Sim J.-S."/>
            <person name="Jeong J.-T."/>
            <person name="Choi B.-S."/>
            <person name="Jung M."/>
            <person name="Ginzburg D."/>
            <person name="Zhao K."/>
            <person name="Won S.Y."/>
            <person name="Oh T.-J."/>
            <person name="Yu Y."/>
            <person name="Kim N.-H."/>
            <person name="Lee O.R."/>
            <person name="Lee T.-H."/>
            <person name="Bashyal P."/>
            <person name="Kim T.-S."/>
            <person name="Lee W.-H."/>
            <person name="Kawkins C."/>
            <person name="Kim C.-K."/>
            <person name="Kim J.S."/>
            <person name="Ahn B.O."/>
            <person name="Rhee S.Y."/>
            <person name="Sohng J.K."/>
        </authorList>
    </citation>
    <scope>NUCLEOTIDE SEQUENCE</scope>
    <source>
        <tissue evidence="2">Leaf</tissue>
    </source>
</reference>
<dbReference type="OrthoDB" id="1740455at2759"/>
<feature type="compositionally biased region" description="Basic residues" evidence="1">
    <location>
        <begin position="50"/>
        <end position="59"/>
    </location>
</feature>
<protein>
    <submittedName>
        <fullName evidence="2">Protein argonaute 5-like</fullName>
    </submittedName>
</protein>
<gene>
    <name evidence="2" type="ORF">G2W53_027583</name>
</gene>
<evidence type="ECO:0000313" key="3">
    <source>
        <dbReference type="Proteomes" id="UP000634136"/>
    </source>
</evidence>
<evidence type="ECO:0000313" key="2">
    <source>
        <dbReference type="EMBL" id="KAF7822128.1"/>
    </source>
</evidence>
<feature type="compositionally biased region" description="Basic and acidic residues" evidence="1">
    <location>
        <begin position="76"/>
        <end position="87"/>
    </location>
</feature>
<evidence type="ECO:0000256" key="1">
    <source>
        <dbReference type="SAM" id="MobiDB-lite"/>
    </source>
</evidence>
<feature type="region of interest" description="Disordered" evidence="1">
    <location>
        <begin position="1"/>
        <end position="87"/>
    </location>
</feature>
<organism evidence="2 3">
    <name type="scientific">Senna tora</name>
    <dbReference type="NCBI Taxonomy" id="362788"/>
    <lineage>
        <taxon>Eukaryota</taxon>
        <taxon>Viridiplantae</taxon>
        <taxon>Streptophyta</taxon>
        <taxon>Embryophyta</taxon>
        <taxon>Tracheophyta</taxon>
        <taxon>Spermatophyta</taxon>
        <taxon>Magnoliopsida</taxon>
        <taxon>eudicotyledons</taxon>
        <taxon>Gunneridae</taxon>
        <taxon>Pentapetalae</taxon>
        <taxon>rosids</taxon>
        <taxon>fabids</taxon>
        <taxon>Fabales</taxon>
        <taxon>Fabaceae</taxon>
        <taxon>Caesalpinioideae</taxon>
        <taxon>Cassia clade</taxon>
        <taxon>Senna</taxon>
    </lineage>
</organism>
<dbReference type="EMBL" id="JAAIUW010000008">
    <property type="protein sequence ID" value="KAF7822128.1"/>
    <property type="molecule type" value="Genomic_DNA"/>
</dbReference>
<feature type="compositionally biased region" description="Polar residues" evidence="1">
    <location>
        <begin position="18"/>
        <end position="29"/>
    </location>
</feature>
<proteinExistence type="predicted"/>
<name>A0A834THE0_9FABA</name>
<feature type="compositionally biased region" description="Basic and acidic residues" evidence="1">
    <location>
        <begin position="30"/>
        <end position="48"/>
    </location>
</feature>
<accession>A0A834THE0</accession>